<evidence type="ECO:0000256" key="1">
    <source>
        <dbReference type="SAM" id="MobiDB-lite"/>
    </source>
</evidence>
<keyword evidence="2" id="KW-1133">Transmembrane helix</keyword>
<dbReference type="RefSeq" id="WP_255865433.1">
    <property type="nucleotide sequence ID" value="NZ_CP104263.1"/>
</dbReference>
<dbReference type="EMBL" id="JANFLP010000008">
    <property type="protein sequence ID" value="MCQ1949941.1"/>
    <property type="molecule type" value="Genomic_DNA"/>
</dbReference>
<proteinExistence type="predicted"/>
<feature type="transmembrane region" description="Helical" evidence="2">
    <location>
        <begin position="194"/>
        <end position="212"/>
    </location>
</feature>
<name>A0ABT1NQC8_9MICC</name>
<comment type="caution">
    <text evidence="3">The sequence shown here is derived from an EMBL/GenBank/DDBJ whole genome shotgun (WGS) entry which is preliminary data.</text>
</comment>
<protein>
    <recommendedName>
        <fullName evidence="5">ABC transporter permease</fullName>
    </recommendedName>
</protein>
<accession>A0ABT1NQC8</accession>
<gene>
    <name evidence="3" type="ORF">NNX28_08385</name>
</gene>
<evidence type="ECO:0000313" key="4">
    <source>
        <dbReference type="Proteomes" id="UP001206924"/>
    </source>
</evidence>
<feature type="transmembrane region" description="Helical" evidence="2">
    <location>
        <begin position="255"/>
        <end position="277"/>
    </location>
</feature>
<organism evidence="3 4">
    <name type="scientific">Arthrobacter jinronghuae</name>
    <dbReference type="NCBI Taxonomy" id="2964609"/>
    <lineage>
        <taxon>Bacteria</taxon>
        <taxon>Bacillati</taxon>
        <taxon>Actinomycetota</taxon>
        <taxon>Actinomycetes</taxon>
        <taxon>Micrococcales</taxon>
        <taxon>Micrococcaceae</taxon>
        <taxon>Arthrobacter</taxon>
    </lineage>
</organism>
<feature type="transmembrane region" description="Helical" evidence="2">
    <location>
        <begin position="12"/>
        <end position="35"/>
    </location>
</feature>
<keyword evidence="4" id="KW-1185">Reference proteome</keyword>
<feature type="region of interest" description="Disordered" evidence="1">
    <location>
        <begin position="336"/>
        <end position="355"/>
    </location>
</feature>
<feature type="compositionally biased region" description="Basic and acidic residues" evidence="1">
    <location>
        <begin position="342"/>
        <end position="355"/>
    </location>
</feature>
<feature type="transmembrane region" description="Helical" evidence="2">
    <location>
        <begin position="312"/>
        <end position="331"/>
    </location>
</feature>
<keyword evidence="2" id="KW-0472">Membrane</keyword>
<feature type="transmembrane region" description="Helical" evidence="2">
    <location>
        <begin position="224"/>
        <end position="243"/>
    </location>
</feature>
<feature type="transmembrane region" description="Helical" evidence="2">
    <location>
        <begin position="165"/>
        <end position="187"/>
    </location>
</feature>
<dbReference type="Proteomes" id="UP001206924">
    <property type="component" value="Unassembled WGS sequence"/>
</dbReference>
<keyword evidence="2" id="KW-0812">Transmembrane</keyword>
<reference evidence="3 4" key="1">
    <citation type="submission" date="2022-07" db="EMBL/GenBank/DDBJ databases">
        <title>Novel species in genus Arthrobacter.</title>
        <authorList>
            <person name="Liu Y."/>
        </authorList>
    </citation>
    <scope>NUCLEOTIDE SEQUENCE [LARGE SCALE GENOMIC DNA]</scope>
    <source>
        <strain evidence="4">zg-Y859</strain>
    </source>
</reference>
<evidence type="ECO:0000256" key="2">
    <source>
        <dbReference type="SAM" id="Phobius"/>
    </source>
</evidence>
<evidence type="ECO:0008006" key="5">
    <source>
        <dbReference type="Google" id="ProtNLM"/>
    </source>
</evidence>
<sequence>MSTQLHSPPITWFKAAGLGVAGSLIVLLVVLAFLWPSKATTAQHLPVGIAGPAAAVTALQDAIGAQSPETFDFVDASDRDEAVLQIEARESYGAIILGEGTTAPEVLTAPAASTAATQLLNGAAAQLQAQRTQQALATGGDPAAATVTVTPVVPLSDSDSSGSGLAAASFPLTMGGMIGGVLISLLVAGAARRLAALAGFAVAAGLGLTLVLQSWFEYLQGDFWINAAAMGLSVLATASFIVGCKSLLGAKGIGVGAVITMFVANPIASAATPWQFLTEPWGQIGQFFVPGASNWLIRSLSYFPDANLAPQWWILIGWTAVGIVLTLTAHARAAAATPAPHAQRDDEPREEVSVA</sequence>
<evidence type="ECO:0000313" key="3">
    <source>
        <dbReference type="EMBL" id="MCQ1949941.1"/>
    </source>
</evidence>